<protein>
    <recommendedName>
        <fullName evidence="2">AB hydrolase-1 domain-containing protein</fullName>
    </recommendedName>
</protein>
<evidence type="ECO:0000256" key="1">
    <source>
        <dbReference type="SAM" id="Phobius"/>
    </source>
</evidence>
<keyword evidence="1" id="KW-0812">Transmembrane</keyword>
<dbReference type="AlphaFoldDB" id="A0A0S7XQZ6"/>
<accession>A0A0S7XQZ6</accession>
<sequence>MGNPIIFIHGIGASASVWKKFDIPDHPAFYISFSKRFANPSDQGSELAEFINQVLKETKKERAILVGHSMGGLVARKYLVDHRDSCKIEKLVLLSVPNLGSIGLSTNWFPLALIVLGFWGYKYVWPLLLCMVGVIWELFSLWRGVLLLSPAAWALRPDSRFLRELNSKEMPEEVRYISILSDTKDLPHRLVNLFLFREGGDGAVPLSSQKLSNRCAPNFSRLDYSELSVDLPHFAIPKRIPPEIIKALAS</sequence>
<dbReference type="InterPro" id="IPR000073">
    <property type="entry name" value="AB_hydrolase_1"/>
</dbReference>
<dbReference type="Pfam" id="PF00561">
    <property type="entry name" value="Abhydrolase_1"/>
    <property type="match status" value="1"/>
</dbReference>
<keyword evidence="1" id="KW-1133">Transmembrane helix</keyword>
<feature type="domain" description="AB hydrolase-1" evidence="2">
    <location>
        <begin position="3"/>
        <end position="106"/>
    </location>
</feature>
<organism evidence="3 4">
    <name type="scientific">candidate division WOR-1 bacterium DG_54_3</name>
    <dbReference type="NCBI Taxonomy" id="1703775"/>
    <lineage>
        <taxon>Bacteria</taxon>
        <taxon>Bacillati</taxon>
        <taxon>Saganbacteria</taxon>
    </lineage>
</organism>
<keyword evidence="1" id="KW-0472">Membrane</keyword>
<comment type="caution">
    <text evidence="3">The sequence shown here is derived from an EMBL/GenBank/DDBJ whole genome shotgun (WGS) entry which is preliminary data.</text>
</comment>
<dbReference type="InterPro" id="IPR029058">
    <property type="entry name" value="AB_hydrolase_fold"/>
</dbReference>
<evidence type="ECO:0000313" key="3">
    <source>
        <dbReference type="EMBL" id="KPJ64619.1"/>
    </source>
</evidence>
<feature type="transmembrane region" description="Helical" evidence="1">
    <location>
        <begin position="91"/>
        <end position="119"/>
    </location>
</feature>
<evidence type="ECO:0000259" key="2">
    <source>
        <dbReference type="Pfam" id="PF00561"/>
    </source>
</evidence>
<name>A0A0S7XQZ6_UNCSA</name>
<gene>
    <name evidence="3" type="ORF">AMJ44_12420</name>
</gene>
<dbReference type="SUPFAM" id="SSF53474">
    <property type="entry name" value="alpha/beta-Hydrolases"/>
    <property type="match status" value="1"/>
</dbReference>
<dbReference type="Gene3D" id="3.40.50.1820">
    <property type="entry name" value="alpha/beta hydrolase"/>
    <property type="match status" value="1"/>
</dbReference>
<dbReference type="PANTHER" id="PTHR37946">
    <property type="entry name" value="SLL1969 PROTEIN"/>
    <property type="match status" value="1"/>
</dbReference>
<evidence type="ECO:0000313" key="4">
    <source>
        <dbReference type="Proteomes" id="UP000051861"/>
    </source>
</evidence>
<dbReference type="EMBL" id="LIZX01000171">
    <property type="protein sequence ID" value="KPJ64619.1"/>
    <property type="molecule type" value="Genomic_DNA"/>
</dbReference>
<dbReference type="PANTHER" id="PTHR37946:SF1">
    <property type="entry name" value="SLL1969 PROTEIN"/>
    <property type="match status" value="1"/>
</dbReference>
<dbReference type="Proteomes" id="UP000051861">
    <property type="component" value="Unassembled WGS sequence"/>
</dbReference>
<feature type="transmembrane region" description="Helical" evidence="1">
    <location>
        <begin position="125"/>
        <end position="155"/>
    </location>
</feature>
<reference evidence="3 4" key="1">
    <citation type="journal article" date="2015" name="Microbiome">
        <title>Genomic resolution of linkages in carbon, nitrogen, and sulfur cycling among widespread estuary sediment bacteria.</title>
        <authorList>
            <person name="Baker B.J."/>
            <person name="Lazar C.S."/>
            <person name="Teske A.P."/>
            <person name="Dick G.J."/>
        </authorList>
    </citation>
    <scope>NUCLEOTIDE SEQUENCE [LARGE SCALE GENOMIC DNA]</scope>
    <source>
        <strain evidence="3">DG_54_3</strain>
    </source>
</reference>
<proteinExistence type="predicted"/>